<protein>
    <submittedName>
        <fullName evidence="2">Uncharacterized protein</fullName>
    </submittedName>
</protein>
<comment type="caution">
    <text evidence="2">The sequence shown here is derived from an EMBL/GenBank/DDBJ whole genome shotgun (WGS) entry which is preliminary data.</text>
</comment>
<feature type="region of interest" description="Disordered" evidence="1">
    <location>
        <begin position="64"/>
        <end position="93"/>
    </location>
</feature>
<evidence type="ECO:0000256" key="1">
    <source>
        <dbReference type="SAM" id="MobiDB-lite"/>
    </source>
</evidence>
<feature type="compositionally biased region" description="Basic and acidic residues" evidence="1">
    <location>
        <begin position="1"/>
        <end position="12"/>
    </location>
</feature>
<proteinExistence type="predicted"/>
<organism evidence="2">
    <name type="scientific">bioreactor metagenome</name>
    <dbReference type="NCBI Taxonomy" id="1076179"/>
    <lineage>
        <taxon>unclassified sequences</taxon>
        <taxon>metagenomes</taxon>
        <taxon>ecological metagenomes</taxon>
    </lineage>
</organism>
<gene>
    <name evidence="2" type="ORF">SDC9_62470</name>
</gene>
<name>A0A644XIR0_9ZZZZ</name>
<reference evidence="2" key="1">
    <citation type="submission" date="2019-08" db="EMBL/GenBank/DDBJ databases">
        <authorList>
            <person name="Kucharzyk K."/>
            <person name="Murdoch R.W."/>
            <person name="Higgins S."/>
            <person name="Loffler F."/>
        </authorList>
    </citation>
    <scope>NUCLEOTIDE SEQUENCE</scope>
</reference>
<dbReference type="EMBL" id="VSSQ01002550">
    <property type="protein sequence ID" value="MPM16096.1"/>
    <property type="molecule type" value="Genomic_DNA"/>
</dbReference>
<evidence type="ECO:0000313" key="2">
    <source>
        <dbReference type="EMBL" id="MPM16096.1"/>
    </source>
</evidence>
<feature type="region of interest" description="Disordered" evidence="1">
    <location>
        <begin position="1"/>
        <end position="25"/>
    </location>
</feature>
<accession>A0A644XIR0</accession>
<sequence>MDDQAPHKDGRHCITGNSEGEHGDECTAGTGVVGRLGSCNTFNDAGSQELLALAEALLLSIGHQSGNRTAGGRKGTDQNTDEGGADYRTENPLDVLDRRNKLRKLLFDRHLVFGAGNLYEHLG</sequence>
<dbReference type="AlphaFoldDB" id="A0A644XIR0"/>